<feature type="domain" description="DUF397" evidence="2">
    <location>
        <begin position="3"/>
        <end position="37"/>
    </location>
</feature>
<comment type="caution">
    <text evidence="3">The sequence shown here is derived from an EMBL/GenBank/DDBJ whole genome shotgun (WGS) entry which is preliminary data.</text>
</comment>
<dbReference type="PATRIC" id="fig|1223523.3.peg.1882"/>
<dbReference type="EMBL" id="AORZ01000019">
    <property type="protein sequence ID" value="EMF00906.1"/>
    <property type="molecule type" value="Genomic_DNA"/>
</dbReference>
<evidence type="ECO:0000313" key="4">
    <source>
        <dbReference type="Proteomes" id="UP000011740"/>
    </source>
</evidence>
<reference evidence="3 4" key="1">
    <citation type="journal article" date="2013" name="Genome Announc.">
        <title>Whole-Genome Shotgun Assembly and Analysis of the Genome of Streptomyces mobaraensis DSM 40847, a Strain for Industrial Production of Microbial Transglutaminase.</title>
        <authorList>
            <person name="Yang H."/>
            <person name="He T."/>
            <person name="Wu W."/>
            <person name="Zhu W."/>
            <person name="Lu B."/>
            <person name="Sun W."/>
        </authorList>
    </citation>
    <scope>NUCLEOTIDE SEQUENCE [LARGE SCALE GENOMIC DNA]</scope>
    <source>
        <strain evidence="3 4">DSM 40847</strain>
    </source>
</reference>
<accession>M3CAD7</accession>
<dbReference type="AlphaFoldDB" id="M3CAD7"/>
<dbReference type="Proteomes" id="UP000011740">
    <property type="component" value="Unassembled WGS sequence"/>
</dbReference>
<gene>
    <name evidence="3" type="ORF">H340_09186</name>
</gene>
<organism evidence="3 4">
    <name type="scientific">Streptomyces mobaraensis (strain ATCC 29032 / DSM 40847 / JCM 4168 / NBRC 13819 / NCIMB 11159 / IPCR 16-22)</name>
    <dbReference type="NCBI Taxonomy" id="1223523"/>
    <lineage>
        <taxon>Bacteria</taxon>
        <taxon>Bacillati</taxon>
        <taxon>Actinomycetota</taxon>
        <taxon>Actinomycetes</taxon>
        <taxon>Kitasatosporales</taxon>
        <taxon>Streptomycetaceae</taxon>
        <taxon>Streptomyces</taxon>
    </lineage>
</organism>
<evidence type="ECO:0000259" key="2">
    <source>
        <dbReference type="Pfam" id="PF04149"/>
    </source>
</evidence>
<feature type="compositionally biased region" description="Basic and acidic residues" evidence="1">
    <location>
        <begin position="1"/>
        <end position="16"/>
    </location>
</feature>
<evidence type="ECO:0000313" key="3">
    <source>
        <dbReference type="EMBL" id="EMF00906.1"/>
    </source>
</evidence>
<name>M3CAD7_STRM1</name>
<dbReference type="InterPro" id="IPR007278">
    <property type="entry name" value="DUF397"/>
</dbReference>
<feature type="region of interest" description="Disordered" evidence="1">
    <location>
        <begin position="1"/>
        <end position="24"/>
    </location>
</feature>
<dbReference type="Pfam" id="PF04149">
    <property type="entry name" value="DUF397"/>
    <property type="match status" value="1"/>
</dbReference>
<dbReference type="STRING" id="1223523.H340_09186"/>
<protein>
    <recommendedName>
        <fullName evidence="2">DUF397 domain-containing protein</fullName>
    </recommendedName>
</protein>
<sequence>MAHRADSAVPVRDSKRPHGPHLTLPAPAWTTFIDAVKGRTLRG</sequence>
<evidence type="ECO:0000256" key="1">
    <source>
        <dbReference type="SAM" id="MobiDB-lite"/>
    </source>
</evidence>
<proteinExistence type="predicted"/>